<dbReference type="InterPro" id="IPR042099">
    <property type="entry name" value="ANL_N_sf"/>
</dbReference>
<comment type="caution">
    <text evidence="1">The sequence shown here is derived from an EMBL/GenBank/DDBJ whole genome shotgun (WGS) entry which is preliminary data.</text>
</comment>
<evidence type="ECO:0008006" key="3">
    <source>
        <dbReference type="Google" id="ProtNLM"/>
    </source>
</evidence>
<evidence type="ECO:0000313" key="1">
    <source>
        <dbReference type="EMBL" id="NYI92375.1"/>
    </source>
</evidence>
<dbReference type="PANTHER" id="PTHR43767">
    <property type="entry name" value="LONG-CHAIN-FATTY-ACID--COA LIGASE"/>
    <property type="match status" value="1"/>
</dbReference>
<gene>
    <name evidence="1" type="ORF">HNR02_005750</name>
</gene>
<proteinExistence type="predicted"/>
<organism evidence="1 2">
    <name type="scientific">Amycolatopsis endophytica</name>
    <dbReference type="NCBI Taxonomy" id="860233"/>
    <lineage>
        <taxon>Bacteria</taxon>
        <taxon>Bacillati</taxon>
        <taxon>Actinomycetota</taxon>
        <taxon>Actinomycetes</taxon>
        <taxon>Pseudonocardiales</taxon>
        <taxon>Pseudonocardiaceae</taxon>
        <taxon>Amycolatopsis</taxon>
    </lineage>
</organism>
<keyword evidence="2" id="KW-1185">Reference proteome</keyword>
<dbReference type="AlphaFoldDB" id="A0A853BC67"/>
<name>A0A853BC67_9PSEU</name>
<dbReference type="PANTHER" id="PTHR43767:SF11">
    <property type="entry name" value="MEDIUM-CHAIN-FATTY-ACID--COA LIGASE"/>
    <property type="match status" value="1"/>
</dbReference>
<reference evidence="1 2" key="1">
    <citation type="submission" date="2020-07" db="EMBL/GenBank/DDBJ databases">
        <title>Sequencing the genomes of 1000 actinobacteria strains.</title>
        <authorList>
            <person name="Klenk H.-P."/>
        </authorList>
    </citation>
    <scope>NUCLEOTIDE SEQUENCE [LARGE SCALE GENOMIC DNA]</scope>
    <source>
        <strain evidence="1 2">DSM 104006</strain>
    </source>
</reference>
<dbReference type="InterPro" id="IPR050237">
    <property type="entry name" value="ATP-dep_AMP-bd_enzyme"/>
</dbReference>
<evidence type="ECO:0000313" key="2">
    <source>
        <dbReference type="Proteomes" id="UP000549616"/>
    </source>
</evidence>
<dbReference type="SUPFAM" id="SSF56801">
    <property type="entry name" value="Acetyl-CoA synthetase-like"/>
    <property type="match status" value="1"/>
</dbReference>
<sequence length="189" mass="20380">MFEVVPAARVGEVGVPGADRDEDRPVFLLDDERAYGGSITLAAGFDAGARARIVAEDGSVLPDDGGWVGELEVRGPWVARSYYSPQGGIVEPGEFRDGWLRTGDIGRISPDGFLALVDRQLPAHWAFLAEVPKTGVGKSSTRSARAACMPRGHCRSGPCADRPRGSSTVPARRIRWRRAARRRGAPVCR</sequence>
<dbReference type="EMBL" id="JACCFK010000002">
    <property type="protein sequence ID" value="NYI92375.1"/>
    <property type="molecule type" value="Genomic_DNA"/>
</dbReference>
<dbReference type="Gene3D" id="3.40.50.12780">
    <property type="entry name" value="N-terminal domain of ligase-like"/>
    <property type="match status" value="1"/>
</dbReference>
<protein>
    <recommendedName>
        <fullName evidence="3">AMP-dependent synthetase/ligase domain-containing protein</fullName>
    </recommendedName>
</protein>
<accession>A0A853BC67</accession>
<dbReference type="Proteomes" id="UP000549616">
    <property type="component" value="Unassembled WGS sequence"/>
</dbReference>